<dbReference type="KEGG" id="kdj:28964208"/>
<feature type="compositionally biased region" description="Low complexity" evidence="1">
    <location>
        <begin position="216"/>
        <end position="236"/>
    </location>
</feature>
<feature type="signal peptide" evidence="2">
    <location>
        <begin position="1"/>
        <end position="21"/>
    </location>
</feature>
<keyword evidence="5" id="KW-1185">Reference proteome</keyword>
<proteinExistence type="predicted"/>
<organism evidence="3">
    <name type="scientific">Kwoniella dejecticola CBS 10117</name>
    <dbReference type="NCBI Taxonomy" id="1296121"/>
    <lineage>
        <taxon>Eukaryota</taxon>
        <taxon>Fungi</taxon>
        <taxon>Dikarya</taxon>
        <taxon>Basidiomycota</taxon>
        <taxon>Agaricomycotina</taxon>
        <taxon>Tremellomycetes</taxon>
        <taxon>Tremellales</taxon>
        <taxon>Cryptococcaceae</taxon>
        <taxon>Kwoniella</taxon>
    </lineage>
</organism>
<dbReference type="AlphaFoldDB" id="A0A1A6AF40"/>
<evidence type="ECO:0008006" key="6">
    <source>
        <dbReference type="Google" id="ProtNLM"/>
    </source>
</evidence>
<dbReference type="RefSeq" id="XP_018266534.1">
    <property type="nucleotide sequence ID" value="XM_018403880.1"/>
</dbReference>
<evidence type="ECO:0000256" key="2">
    <source>
        <dbReference type="SAM" id="SignalP"/>
    </source>
</evidence>
<reference evidence="3" key="1">
    <citation type="submission" date="2013-07" db="EMBL/GenBank/DDBJ databases">
        <title>The Genome Sequence of Cryptococcus dejecticola CBS10117.</title>
        <authorList>
            <consortium name="The Broad Institute Genome Sequencing Platform"/>
            <person name="Cuomo C."/>
            <person name="Litvintseva A."/>
            <person name="Chen Y."/>
            <person name="Heitman J."/>
            <person name="Sun S."/>
            <person name="Springer D."/>
            <person name="Dromer F."/>
            <person name="Young S.K."/>
            <person name="Zeng Q."/>
            <person name="Gargeya S."/>
            <person name="Fitzgerald M."/>
            <person name="Abouelleil A."/>
            <person name="Alvarado L."/>
            <person name="Berlin A.M."/>
            <person name="Chapman S.B."/>
            <person name="Dewar J."/>
            <person name="Goldberg J."/>
            <person name="Griggs A."/>
            <person name="Gujja S."/>
            <person name="Hansen M."/>
            <person name="Howarth C."/>
            <person name="Imamovic A."/>
            <person name="Larimer J."/>
            <person name="McCowan C."/>
            <person name="Murphy C."/>
            <person name="Pearson M."/>
            <person name="Priest M."/>
            <person name="Roberts A."/>
            <person name="Saif S."/>
            <person name="Shea T."/>
            <person name="Sykes S."/>
            <person name="Wortman J."/>
            <person name="Nusbaum C."/>
            <person name="Birren B."/>
        </authorList>
    </citation>
    <scope>NUCLEOTIDE SEQUENCE [LARGE SCALE GENOMIC DNA]</scope>
    <source>
        <strain evidence="3">CBS 10117</strain>
    </source>
</reference>
<feature type="compositionally biased region" description="Low complexity" evidence="1">
    <location>
        <begin position="170"/>
        <end position="197"/>
    </location>
</feature>
<feature type="chain" id="PRO_5008342351" description="Extracellular membrane protein CFEM domain-containing protein" evidence="2">
    <location>
        <begin position="22"/>
        <end position="261"/>
    </location>
</feature>
<protein>
    <recommendedName>
        <fullName evidence="6">Extracellular membrane protein CFEM domain-containing protein</fullName>
    </recommendedName>
</protein>
<feature type="region of interest" description="Disordered" evidence="1">
    <location>
        <begin position="170"/>
        <end position="198"/>
    </location>
</feature>
<evidence type="ECO:0000256" key="1">
    <source>
        <dbReference type="SAM" id="MobiDB-lite"/>
    </source>
</evidence>
<evidence type="ECO:0000313" key="4">
    <source>
        <dbReference type="EMBL" id="WWC57974.1"/>
    </source>
</evidence>
<dbReference type="OrthoDB" id="2576586at2759"/>
<reference evidence="4" key="3">
    <citation type="submission" date="2024-02" db="EMBL/GenBank/DDBJ databases">
        <title>Comparative genomics of Cryptococcus and Kwoniella reveals pathogenesis evolution and contrasting modes of karyotype evolution via chromosome fusion or intercentromeric recombination.</title>
        <authorList>
            <person name="Coelho M.A."/>
            <person name="David-Palma M."/>
            <person name="Shea T."/>
            <person name="Bowers K."/>
            <person name="McGinley-Smith S."/>
            <person name="Mohammad A.W."/>
            <person name="Gnirke A."/>
            <person name="Yurkov A.M."/>
            <person name="Nowrousian M."/>
            <person name="Sun S."/>
            <person name="Cuomo C.A."/>
            <person name="Heitman J."/>
        </authorList>
    </citation>
    <scope>NUCLEOTIDE SEQUENCE</scope>
    <source>
        <strain evidence="4">CBS 10117</strain>
    </source>
</reference>
<feature type="region of interest" description="Disordered" evidence="1">
    <location>
        <begin position="216"/>
        <end position="237"/>
    </location>
</feature>
<keyword evidence="2" id="KW-0732">Signal</keyword>
<evidence type="ECO:0000313" key="3">
    <source>
        <dbReference type="EMBL" id="OBR88692.1"/>
    </source>
</evidence>
<name>A0A1A6AF40_9TREE</name>
<reference evidence="4" key="2">
    <citation type="submission" date="2013-07" db="EMBL/GenBank/DDBJ databases">
        <authorList>
            <consortium name="The Broad Institute Genome Sequencing Platform"/>
            <person name="Cuomo C."/>
            <person name="Litvintseva A."/>
            <person name="Chen Y."/>
            <person name="Heitman J."/>
            <person name="Sun S."/>
            <person name="Springer D."/>
            <person name="Dromer F."/>
            <person name="Young S.K."/>
            <person name="Zeng Q."/>
            <person name="Gargeya S."/>
            <person name="Fitzgerald M."/>
            <person name="Abouelleil A."/>
            <person name="Alvarado L."/>
            <person name="Berlin A.M."/>
            <person name="Chapman S.B."/>
            <person name="Dewar J."/>
            <person name="Goldberg J."/>
            <person name="Griggs A."/>
            <person name="Gujja S."/>
            <person name="Hansen M."/>
            <person name="Howarth C."/>
            <person name="Imamovic A."/>
            <person name="Larimer J."/>
            <person name="McCowan C."/>
            <person name="Murphy C."/>
            <person name="Pearson M."/>
            <person name="Priest M."/>
            <person name="Roberts A."/>
            <person name="Saif S."/>
            <person name="Shea T."/>
            <person name="Sykes S."/>
            <person name="Wortman J."/>
            <person name="Nusbaum C."/>
            <person name="Birren B."/>
        </authorList>
    </citation>
    <scope>NUCLEOTIDE SEQUENCE</scope>
    <source>
        <strain evidence="4">CBS 10117</strain>
    </source>
</reference>
<sequence length="261" mass="25660">MPILLKKFVFLLSLGVVSVLAQDSTSASDILTIQTSPPEPVSSTSSFASSSASASNATSISGTTSAPSSTASVSSASFPGNCAGECTDISNALASCGAGDALNTTCLCTPLVEANYVSCLQCGLSLTPSDSERQVYQAILDSYINQCASAPLSPISLPNMTITLPLSSASGSSSGSASNSVSTTSTSSSASTSSGVSDTIVYPSSSISRVPLTSTITASASSTPSSPGGNSGSSRRISNENAMMSIGLAGVVGVVFAAAAI</sequence>
<dbReference type="EMBL" id="CP144530">
    <property type="protein sequence ID" value="WWC57974.1"/>
    <property type="molecule type" value="Genomic_DNA"/>
</dbReference>
<dbReference type="Proteomes" id="UP000078595">
    <property type="component" value="Chromosome 1"/>
</dbReference>
<dbReference type="VEuPathDB" id="FungiDB:I303_00509"/>
<evidence type="ECO:0000313" key="5">
    <source>
        <dbReference type="Proteomes" id="UP000078595"/>
    </source>
</evidence>
<accession>A0A1A6AF40</accession>
<dbReference type="GeneID" id="28964208"/>
<gene>
    <name evidence="3" type="ORF">I303_00509</name>
    <name evidence="4" type="ORF">I303_100509</name>
</gene>
<dbReference type="EMBL" id="KI894027">
    <property type="protein sequence ID" value="OBR88692.1"/>
    <property type="molecule type" value="Genomic_DNA"/>
</dbReference>